<reference evidence="4 5" key="1">
    <citation type="submission" date="2013-12" db="EMBL/GenBank/DDBJ databases">
        <authorList>
            <person name="Cubeta M."/>
            <person name="Pakala S."/>
            <person name="Fedorova N."/>
            <person name="Thomas E."/>
            <person name="Dean R."/>
            <person name="Jabaji S."/>
            <person name="Neate S."/>
            <person name="Toda T."/>
            <person name="Tavantzis S."/>
            <person name="Vilgalys R."/>
            <person name="Bharathan N."/>
            <person name="Pakala S."/>
            <person name="Losada L.S."/>
            <person name="Zafar N."/>
            <person name="Nierman W."/>
        </authorList>
    </citation>
    <scope>NUCLEOTIDE SEQUENCE [LARGE SCALE GENOMIC DNA]</scope>
    <source>
        <strain evidence="4 5">123E</strain>
    </source>
</reference>
<dbReference type="InterPro" id="IPR050832">
    <property type="entry name" value="Bact_Acetyltransf"/>
</dbReference>
<sequence length="174" mass="19608">MDLFPLFIHTPLPDATTYRIEQVPWDDVAGQTLRDEQVAELSARFGMGPENAPGIPPLADNISLFLLAYPYTSNHPVACGAVRHLEDGFMEIKRMYSVPTSRGTGVALCVLLALEQYARELGVQGLKLETSTLQPDAIRFYQKHGYEEIPQFGYYVGVPWSRCFQKRLNDESRV</sequence>
<dbReference type="PANTHER" id="PTHR43877">
    <property type="entry name" value="AMINOALKYLPHOSPHONATE N-ACETYLTRANSFERASE-RELATED-RELATED"/>
    <property type="match status" value="1"/>
</dbReference>
<evidence type="ECO:0000313" key="5">
    <source>
        <dbReference type="Proteomes" id="UP000027456"/>
    </source>
</evidence>
<comment type="caution">
    <text evidence="4">The sequence shown here is derived from an EMBL/GenBank/DDBJ whole genome shotgun (WGS) entry which is preliminary data.</text>
</comment>
<organism evidence="4 5">
    <name type="scientific">Rhizoctonia solani 123E</name>
    <dbReference type="NCBI Taxonomy" id="1423351"/>
    <lineage>
        <taxon>Eukaryota</taxon>
        <taxon>Fungi</taxon>
        <taxon>Dikarya</taxon>
        <taxon>Basidiomycota</taxon>
        <taxon>Agaricomycotina</taxon>
        <taxon>Agaricomycetes</taxon>
        <taxon>Cantharellales</taxon>
        <taxon>Ceratobasidiaceae</taxon>
        <taxon>Rhizoctonia</taxon>
    </lineage>
</organism>
<dbReference type="AlphaFoldDB" id="A0A074RPF4"/>
<dbReference type="PANTHER" id="PTHR43877:SF2">
    <property type="entry name" value="AMINOALKYLPHOSPHONATE N-ACETYLTRANSFERASE-RELATED"/>
    <property type="match status" value="1"/>
</dbReference>
<dbReference type="SUPFAM" id="SSF55729">
    <property type="entry name" value="Acyl-CoA N-acyltransferases (Nat)"/>
    <property type="match status" value="1"/>
</dbReference>
<feature type="domain" description="N-acetyltransferase" evidence="3">
    <location>
        <begin position="18"/>
        <end position="169"/>
    </location>
</feature>
<dbReference type="CDD" id="cd04301">
    <property type="entry name" value="NAT_SF"/>
    <property type="match status" value="1"/>
</dbReference>
<dbReference type="OrthoDB" id="41532at2759"/>
<dbReference type="Pfam" id="PF00583">
    <property type="entry name" value="Acetyltransf_1"/>
    <property type="match status" value="1"/>
</dbReference>
<keyword evidence="1 4" id="KW-0808">Transferase</keyword>
<gene>
    <name evidence="4" type="ORF">V565_111680</name>
</gene>
<dbReference type="Gene3D" id="3.40.630.30">
    <property type="match status" value="1"/>
</dbReference>
<dbReference type="Proteomes" id="UP000027456">
    <property type="component" value="Unassembled WGS sequence"/>
</dbReference>
<dbReference type="InterPro" id="IPR016181">
    <property type="entry name" value="Acyl_CoA_acyltransferase"/>
</dbReference>
<dbReference type="EMBL" id="AZST01000430">
    <property type="protein sequence ID" value="KEP48951.1"/>
    <property type="molecule type" value="Genomic_DNA"/>
</dbReference>
<proteinExistence type="predicted"/>
<keyword evidence="5" id="KW-1185">Reference proteome</keyword>
<evidence type="ECO:0000259" key="3">
    <source>
        <dbReference type="PROSITE" id="PS51186"/>
    </source>
</evidence>
<name>A0A074RPF4_9AGAM</name>
<protein>
    <submittedName>
        <fullName evidence="4">GCN5-related N-acetyltransferase</fullName>
    </submittedName>
</protein>
<dbReference type="STRING" id="1423351.A0A074RPF4"/>
<dbReference type="GO" id="GO:0016747">
    <property type="term" value="F:acyltransferase activity, transferring groups other than amino-acyl groups"/>
    <property type="evidence" value="ECO:0007669"/>
    <property type="project" value="InterPro"/>
</dbReference>
<keyword evidence="2" id="KW-0012">Acyltransferase</keyword>
<evidence type="ECO:0000256" key="2">
    <source>
        <dbReference type="ARBA" id="ARBA00023315"/>
    </source>
</evidence>
<evidence type="ECO:0000256" key="1">
    <source>
        <dbReference type="ARBA" id="ARBA00022679"/>
    </source>
</evidence>
<dbReference type="InterPro" id="IPR000182">
    <property type="entry name" value="GNAT_dom"/>
</dbReference>
<dbReference type="PROSITE" id="PS51186">
    <property type="entry name" value="GNAT"/>
    <property type="match status" value="1"/>
</dbReference>
<evidence type="ECO:0000313" key="4">
    <source>
        <dbReference type="EMBL" id="KEP48951.1"/>
    </source>
</evidence>
<accession>A0A074RPF4</accession>
<dbReference type="HOGENOM" id="CLU_013985_11_8_1"/>